<evidence type="ECO:0000313" key="1">
    <source>
        <dbReference type="EMBL" id="GFO95269.1"/>
    </source>
</evidence>
<dbReference type="InterPro" id="IPR023696">
    <property type="entry name" value="Ureohydrolase_dom_sf"/>
</dbReference>
<dbReference type="Proteomes" id="UP000660047">
    <property type="component" value="Unassembled WGS sequence"/>
</dbReference>
<organism evidence="1 2">
    <name type="scientific">Coprococcus eutactus</name>
    <dbReference type="NCBI Taxonomy" id="33043"/>
    <lineage>
        <taxon>Bacteria</taxon>
        <taxon>Bacillati</taxon>
        <taxon>Bacillota</taxon>
        <taxon>Clostridia</taxon>
        <taxon>Lachnospirales</taxon>
        <taxon>Lachnospiraceae</taxon>
        <taxon>Coprococcus</taxon>
    </lineage>
</organism>
<sequence length="316" mass="36444">MGDSKVKNENMILDFTHVYRDEDIKDIDRFRYIDCSDIQETDMYCSKNAYEKIWGRIEPYGIQGIHYIDSGNYHYITKIITDHITEPFGLVMYDHHTDMQIPMVPEMMSCGDWAGQTLIQNKNLRQLVVVGPPESDIEQTLESYKGSKGRQENVESYKCGYNVQEAEYDDSYDISRDISSGRLLIFSAKDLHGGLPEDKLKHIRTDLPLYISIDKDVLGTEYTETNWSQGDMSIDGLERLLSVFLGGQGEEKNTDACRNDERYDGGIRHSRILGVDVCGEVQTDISVPEYLEAEEKNEKVNIELFRFISEHVKKFR</sequence>
<evidence type="ECO:0000313" key="2">
    <source>
        <dbReference type="Proteomes" id="UP000660047"/>
    </source>
</evidence>
<name>A0AAI9NZI8_9FIRM</name>
<dbReference type="SUPFAM" id="SSF52768">
    <property type="entry name" value="Arginase/deacetylase"/>
    <property type="match status" value="1"/>
</dbReference>
<proteinExistence type="predicted"/>
<accession>A0AAI9NZI8</accession>
<dbReference type="AlphaFoldDB" id="A0AAI9NZI8"/>
<dbReference type="EMBL" id="BLYL01000016">
    <property type="protein sequence ID" value="GFO95269.1"/>
    <property type="molecule type" value="Genomic_DNA"/>
</dbReference>
<reference evidence="1" key="1">
    <citation type="submission" date="2020-06" db="EMBL/GenBank/DDBJ databases">
        <title>Characterization of fructooligosaccharide metabolism and fructooligosaccharide-degrading enzymes in human commensal butyrate producers.</title>
        <authorList>
            <person name="Tanno H."/>
            <person name="Fujii T."/>
            <person name="Hirano K."/>
            <person name="Maeno S."/>
            <person name="Tonozuka T."/>
            <person name="Sakamoto M."/>
            <person name="Ohkuma M."/>
            <person name="Tochio T."/>
            <person name="Endo A."/>
        </authorList>
    </citation>
    <scope>NUCLEOTIDE SEQUENCE</scope>
    <source>
        <strain evidence="1">JCM 31265</strain>
    </source>
</reference>
<dbReference type="RefSeq" id="WP_055224541.1">
    <property type="nucleotide sequence ID" value="NZ_BLYL01000016.1"/>
</dbReference>
<protein>
    <submittedName>
        <fullName evidence="1">Arginase</fullName>
    </submittedName>
</protein>
<dbReference type="Gene3D" id="3.40.800.10">
    <property type="entry name" value="Ureohydrolase domain"/>
    <property type="match status" value="1"/>
</dbReference>
<gene>
    <name evidence="1" type="ORF">COEU31_23150</name>
</gene>
<comment type="caution">
    <text evidence="1">The sequence shown here is derived from an EMBL/GenBank/DDBJ whole genome shotgun (WGS) entry which is preliminary data.</text>
</comment>